<evidence type="ECO:0000313" key="1">
    <source>
        <dbReference type="EMBL" id="AOC93469.1"/>
    </source>
</evidence>
<dbReference type="RefSeq" id="WP_066032338.1">
    <property type="nucleotide sequence ID" value="NZ_CP016907.1"/>
</dbReference>
<reference evidence="1 2" key="1">
    <citation type="submission" date="2016-08" db="EMBL/GenBank/DDBJ databases">
        <title>Complete genome sequence of Flavobacterium johnsoniae strain GSE09, a volatile-producing biocontrol agent isolated from cucumber (Cucumis sativus).</title>
        <authorList>
            <person name="Jeong J.-J."/>
            <person name="Oh J.Y."/>
            <person name="Jim Y.J."/>
            <person name="Sang M.K."/>
            <person name="Kim K.D."/>
        </authorList>
    </citation>
    <scope>NUCLEOTIDE SEQUENCE [LARGE SCALE GENOMIC DNA]</scope>
    <source>
        <strain evidence="1 2">GSE09</strain>
    </source>
</reference>
<name>A0AAC9CXH2_9FLAO</name>
<protein>
    <submittedName>
        <fullName evidence="1">Uncharacterized protein</fullName>
    </submittedName>
</protein>
<dbReference type="Proteomes" id="UP000093276">
    <property type="component" value="Chromosome"/>
</dbReference>
<proteinExistence type="predicted"/>
<organism evidence="1 2">
    <name type="scientific">Flavobacterium anhuiense</name>
    <dbReference type="NCBI Taxonomy" id="459526"/>
    <lineage>
        <taxon>Bacteria</taxon>
        <taxon>Pseudomonadati</taxon>
        <taxon>Bacteroidota</taxon>
        <taxon>Flavobacteriia</taxon>
        <taxon>Flavobacteriales</taxon>
        <taxon>Flavobacteriaceae</taxon>
        <taxon>Flavobacterium</taxon>
    </lineage>
</organism>
<evidence type="ECO:0000313" key="2">
    <source>
        <dbReference type="Proteomes" id="UP000093276"/>
    </source>
</evidence>
<gene>
    <name evidence="1" type="ORF">BB050_00313</name>
</gene>
<dbReference type="EMBL" id="CP016907">
    <property type="protein sequence ID" value="AOC93469.1"/>
    <property type="molecule type" value="Genomic_DNA"/>
</dbReference>
<dbReference type="AlphaFoldDB" id="A0AAC9CXH2"/>
<sequence>MNSKAYILKKIQDLVNAIPQLTIRYEYDQFCDSHFVEVSPIYEFENNKKYIEIEKEISLEFINLFPFDILTFINEEDGIDLESPIVIKGKSKNKEIYKKFDLEDIISTLFEDYIVDWQSNINFKVMNDGINLKYDAIFQNLISKKMIHNTEKVQNPELYTTVDTILPTVQIDYDCDSMDNDYPLAA</sequence>
<dbReference type="KEGG" id="fjg:BB050_00313"/>
<dbReference type="GeneID" id="32306207"/>
<accession>A0AAC9CXH2</accession>